<comment type="caution">
    <text evidence="1">The sequence shown here is derived from an EMBL/GenBank/DDBJ whole genome shotgun (WGS) entry which is preliminary data.</text>
</comment>
<accession>A0A317E0T8</accession>
<protein>
    <submittedName>
        <fullName evidence="1">Uncharacterized protein</fullName>
    </submittedName>
</protein>
<reference evidence="1 2" key="1">
    <citation type="submission" date="2018-05" db="EMBL/GenBank/DDBJ databases">
        <title>Zavarzinia sp. HR-AS.</title>
        <authorList>
            <person name="Lee Y."/>
            <person name="Jeon C.O."/>
        </authorList>
    </citation>
    <scope>NUCLEOTIDE SEQUENCE [LARGE SCALE GENOMIC DNA]</scope>
    <source>
        <strain evidence="1 2">HR-AS</strain>
    </source>
</reference>
<gene>
    <name evidence="1" type="ORF">DKG74_16410</name>
</gene>
<dbReference type="Proteomes" id="UP000245461">
    <property type="component" value="Unassembled WGS sequence"/>
</dbReference>
<name>A0A317E0T8_9PROT</name>
<dbReference type="AlphaFoldDB" id="A0A317E0T8"/>
<keyword evidence="2" id="KW-1185">Reference proteome</keyword>
<evidence type="ECO:0000313" key="2">
    <source>
        <dbReference type="Proteomes" id="UP000245461"/>
    </source>
</evidence>
<proteinExistence type="predicted"/>
<evidence type="ECO:0000313" key="1">
    <source>
        <dbReference type="EMBL" id="PWR20261.1"/>
    </source>
</evidence>
<dbReference type="EMBL" id="QGLE01000010">
    <property type="protein sequence ID" value="PWR20261.1"/>
    <property type="molecule type" value="Genomic_DNA"/>
</dbReference>
<organism evidence="1 2">
    <name type="scientific">Zavarzinia aquatilis</name>
    <dbReference type="NCBI Taxonomy" id="2211142"/>
    <lineage>
        <taxon>Bacteria</taxon>
        <taxon>Pseudomonadati</taxon>
        <taxon>Pseudomonadota</taxon>
        <taxon>Alphaproteobacteria</taxon>
        <taxon>Rhodospirillales</taxon>
        <taxon>Zavarziniaceae</taxon>
        <taxon>Zavarzinia</taxon>
    </lineage>
</organism>
<sequence>MRGGRRPRWIDHTDYCGRLLAAGDIPFGDVARFIDWHRKAQGLLRPDVAALPLVPLLDFWLAGHGDLVSAMAGRKRLLYPLKVLLADEDLRGHIRALLEGLRLTYGGQPLAFVIPSPRAFILYAAAKAGLPDDDEVTLDDVDSAAMYMADFLRAFGDTGIDVLLMEEVPGIAAGDDDLAACQAVLNIAGHYRWDVGLRLDDGAELSAVDFVIAPAGKAAGIQLPQAYWRGEGAAAEGGQFIYARIPPDAEPEAVLGRLAALP</sequence>